<gene>
    <name evidence="2" type="ORF">SAMN05421812_110149</name>
</gene>
<keyword evidence="1" id="KW-0812">Transmembrane</keyword>
<dbReference type="EMBL" id="FZPH01000010">
    <property type="protein sequence ID" value="SNT57509.1"/>
    <property type="molecule type" value="Genomic_DNA"/>
</dbReference>
<dbReference type="RefSeq" id="WP_089252546.1">
    <property type="nucleotide sequence ID" value="NZ_FZPH01000010.1"/>
</dbReference>
<accession>A0A239NTS1</accession>
<proteinExistence type="predicted"/>
<dbReference type="InterPro" id="IPR057702">
    <property type="entry name" value="DUF7942"/>
</dbReference>
<dbReference type="NCBIfam" id="NF046119">
    <property type="entry name" value="memb_SCO4225"/>
    <property type="match status" value="1"/>
</dbReference>
<dbReference type="Pfam" id="PF25637">
    <property type="entry name" value="DUF7942"/>
    <property type="match status" value="1"/>
</dbReference>
<sequence>MTDAPARSHARSWLRFPIDNWPSRIYLLLVATAVAYFLIDRAVTRPDASFAAIYMLILTAPVSLLATIPFVGVAIGAPLNATIIGALAHLARARRS</sequence>
<keyword evidence="1" id="KW-0472">Membrane</keyword>
<protein>
    <submittedName>
        <fullName evidence="2">Uncharacterized protein</fullName>
    </submittedName>
</protein>
<keyword evidence="3" id="KW-1185">Reference proteome</keyword>
<evidence type="ECO:0000313" key="2">
    <source>
        <dbReference type="EMBL" id="SNT57509.1"/>
    </source>
</evidence>
<evidence type="ECO:0000256" key="1">
    <source>
        <dbReference type="SAM" id="Phobius"/>
    </source>
</evidence>
<dbReference type="OrthoDB" id="4268279at2"/>
<reference evidence="2 3" key="1">
    <citation type="submission" date="2017-06" db="EMBL/GenBank/DDBJ databases">
        <authorList>
            <person name="Kim H.J."/>
            <person name="Triplett B.A."/>
        </authorList>
    </citation>
    <scope>NUCLEOTIDE SEQUENCE [LARGE SCALE GENOMIC DNA]</scope>
    <source>
        <strain evidence="2 3">CGMCC 4.5593</strain>
    </source>
</reference>
<feature type="transmembrane region" description="Helical" evidence="1">
    <location>
        <begin position="21"/>
        <end position="39"/>
    </location>
</feature>
<evidence type="ECO:0000313" key="3">
    <source>
        <dbReference type="Proteomes" id="UP000198362"/>
    </source>
</evidence>
<feature type="transmembrane region" description="Helical" evidence="1">
    <location>
        <begin position="51"/>
        <end position="68"/>
    </location>
</feature>
<keyword evidence="1" id="KW-1133">Transmembrane helix</keyword>
<dbReference type="Proteomes" id="UP000198362">
    <property type="component" value="Unassembled WGS sequence"/>
</dbReference>
<organism evidence="2 3">
    <name type="scientific">Asanoa hainanensis</name>
    <dbReference type="NCBI Taxonomy" id="560556"/>
    <lineage>
        <taxon>Bacteria</taxon>
        <taxon>Bacillati</taxon>
        <taxon>Actinomycetota</taxon>
        <taxon>Actinomycetes</taxon>
        <taxon>Micromonosporales</taxon>
        <taxon>Micromonosporaceae</taxon>
        <taxon>Asanoa</taxon>
    </lineage>
</organism>
<name>A0A239NTS1_9ACTN</name>
<dbReference type="AlphaFoldDB" id="A0A239NTS1"/>